<keyword evidence="2" id="KW-1185">Reference proteome</keyword>
<dbReference type="InterPro" id="IPR001387">
    <property type="entry name" value="Cro/C1-type_HTH"/>
</dbReference>
<organism evidence="1 2">
    <name type="scientific">Dorea amylophila</name>
    <dbReference type="NCBI Taxonomy" id="2981789"/>
    <lineage>
        <taxon>Bacteria</taxon>
        <taxon>Bacillati</taxon>
        <taxon>Bacillota</taxon>
        <taxon>Clostridia</taxon>
        <taxon>Lachnospirales</taxon>
        <taxon>Lachnospiraceae</taxon>
        <taxon>Dorea</taxon>
    </lineage>
</organism>
<accession>A0ABW8AW39</accession>
<dbReference type="Proteomes" id="UP001614216">
    <property type="component" value="Unassembled WGS sequence"/>
</dbReference>
<dbReference type="CDD" id="cd00093">
    <property type="entry name" value="HTH_XRE"/>
    <property type="match status" value="1"/>
</dbReference>
<evidence type="ECO:0000313" key="1">
    <source>
        <dbReference type="EMBL" id="MFI7844591.1"/>
    </source>
</evidence>
<sequence length="78" mass="8716">MTVKDCVKTMLSKRGWSQRKLAEELGYSGQGSIGKTLLRNDGMGMTVETLIKWADAMEFQIIIQSEDEEMILDGESEG</sequence>
<protein>
    <submittedName>
        <fullName evidence="1">Helix-turn-helix domain-containing protein</fullName>
    </submittedName>
</protein>
<reference evidence="1 2" key="1">
    <citation type="submission" date="2024-08" db="EMBL/GenBank/DDBJ databases">
        <authorList>
            <person name="Vancuren S.J."/>
            <person name="Allen-Vercoe E."/>
        </authorList>
    </citation>
    <scope>NUCLEOTIDE SEQUENCE [LARGE SCALE GENOMIC DNA]</scope>
    <source>
        <strain evidence="1 2">16-6-I_42_FAA</strain>
    </source>
</reference>
<dbReference type="Gene3D" id="1.10.260.40">
    <property type="entry name" value="lambda repressor-like DNA-binding domains"/>
    <property type="match status" value="1"/>
</dbReference>
<dbReference type="EMBL" id="JBITRD010000002">
    <property type="protein sequence ID" value="MFI7844591.1"/>
    <property type="molecule type" value="Genomic_DNA"/>
</dbReference>
<dbReference type="SUPFAM" id="SSF47413">
    <property type="entry name" value="lambda repressor-like DNA-binding domains"/>
    <property type="match status" value="1"/>
</dbReference>
<dbReference type="InterPro" id="IPR010982">
    <property type="entry name" value="Lambda_DNA-bd_dom_sf"/>
</dbReference>
<proteinExistence type="predicted"/>
<evidence type="ECO:0000313" key="2">
    <source>
        <dbReference type="Proteomes" id="UP001614216"/>
    </source>
</evidence>
<dbReference type="RefSeq" id="WP_195508879.1">
    <property type="nucleotide sequence ID" value="NZ_JBITRD010000002.1"/>
</dbReference>
<comment type="caution">
    <text evidence="1">The sequence shown here is derived from an EMBL/GenBank/DDBJ whole genome shotgun (WGS) entry which is preliminary data.</text>
</comment>
<gene>
    <name evidence="1" type="ORF">ACIF0M_03410</name>
</gene>
<name>A0ABW8AW39_9FIRM</name>